<organism evidence="1 2">
    <name type="scientific">Tagetes erecta</name>
    <name type="common">African marigold</name>
    <dbReference type="NCBI Taxonomy" id="13708"/>
    <lineage>
        <taxon>Eukaryota</taxon>
        <taxon>Viridiplantae</taxon>
        <taxon>Streptophyta</taxon>
        <taxon>Embryophyta</taxon>
        <taxon>Tracheophyta</taxon>
        <taxon>Spermatophyta</taxon>
        <taxon>Magnoliopsida</taxon>
        <taxon>eudicotyledons</taxon>
        <taxon>Gunneridae</taxon>
        <taxon>Pentapetalae</taxon>
        <taxon>asterids</taxon>
        <taxon>campanulids</taxon>
        <taxon>Asterales</taxon>
        <taxon>Asteraceae</taxon>
        <taxon>Asteroideae</taxon>
        <taxon>Heliantheae alliance</taxon>
        <taxon>Tageteae</taxon>
        <taxon>Tagetes</taxon>
    </lineage>
</organism>
<dbReference type="EMBL" id="JAUHHV010000009">
    <property type="protein sequence ID" value="KAK1413377.1"/>
    <property type="molecule type" value="Genomic_DNA"/>
</dbReference>
<keyword evidence="2" id="KW-1185">Reference proteome</keyword>
<reference evidence="1" key="1">
    <citation type="journal article" date="2023" name="bioRxiv">
        <title>Improved chromosome-level genome assembly for marigold (Tagetes erecta).</title>
        <authorList>
            <person name="Jiang F."/>
            <person name="Yuan L."/>
            <person name="Wang S."/>
            <person name="Wang H."/>
            <person name="Xu D."/>
            <person name="Wang A."/>
            <person name="Fan W."/>
        </authorList>
    </citation>
    <scope>NUCLEOTIDE SEQUENCE</scope>
    <source>
        <strain evidence="1">WSJ</strain>
        <tissue evidence="1">Leaf</tissue>
    </source>
</reference>
<gene>
    <name evidence="1" type="ORF">QVD17_35149</name>
</gene>
<accession>A0AAD8JZD1</accession>
<comment type="caution">
    <text evidence="1">The sequence shown here is derived from an EMBL/GenBank/DDBJ whole genome shotgun (WGS) entry which is preliminary data.</text>
</comment>
<dbReference type="AlphaFoldDB" id="A0AAD8JZD1"/>
<evidence type="ECO:0000313" key="2">
    <source>
        <dbReference type="Proteomes" id="UP001229421"/>
    </source>
</evidence>
<protein>
    <submittedName>
        <fullName evidence="1">Uncharacterized protein</fullName>
    </submittedName>
</protein>
<name>A0AAD8JZD1_TARER</name>
<proteinExistence type="predicted"/>
<sequence>MVPAVCVDISYLQQLPNLTKFQILTFQERSASKGLYERRRYVKDDDVENGCVEDRLIKFAEDQEDDDTLFI</sequence>
<dbReference type="Proteomes" id="UP001229421">
    <property type="component" value="Unassembled WGS sequence"/>
</dbReference>
<evidence type="ECO:0000313" key="1">
    <source>
        <dbReference type="EMBL" id="KAK1413377.1"/>
    </source>
</evidence>